<evidence type="ECO:0000256" key="1">
    <source>
        <dbReference type="SAM" id="MobiDB-lite"/>
    </source>
</evidence>
<dbReference type="HOGENOM" id="CLU_1950171_0_0_1"/>
<gene>
    <name evidence="2" type="ORF">SEPMUDRAFT_117067</name>
</gene>
<feature type="region of interest" description="Disordered" evidence="1">
    <location>
        <begin position="1"/>
        <end position="24"/>
    </location>
</feature>
<evidence type="ECO:0000313" key="3">
    <source>
        <dbReference type="Proteomes" id="UP000016931"/>
    </source>
</evidence>
<feature type="compositionally biased region" description="Polar residues" evidence="1">
    <location>
        <begin position="1"/>
        <end position="18"/>
    </location>
</feature>
<dbReference type="EMBL" id="KB456264">
    <property type="protein sequence ID" value="EMF12480.1"/>
    <property type="molecule type" value="Genomic_DNA"/>
</dbReference>
<keyword evidence="3" id="KW-1185">Reference proteome</keyword>
<protein>
    <submittedName>
        <fullName evidence="2">Uncharacterized protein</fullName>
    </submittedName>
</protein>
<name>M3D2N8_SPHMS</name>
<accession>M3D2N8</accession>
<dbReference type="GeneID" id="27898444"/>
<evidence type="ECO:0000313" key="2">
    <source>
        <dbReference type="EMBL" id="EMF12480.1"/>
    </source>
</evidence>
<dbReference type="RefSeq" id="XP_016760601.1">
    <property type="nucleotide sequence ID" value="XM_016901307.1"/>
</dbReference>
<sequence length="129" mass="14195">MYNSSPNTLLRQKTQARISRSKLSDTQANLDRRTVMSAGGNVATPSSPASMYQCTDEWVLAASIELSATRHSDSGMPYKPHRLGVLVHACMRSVAFLHPDRPDAALHCAARQKPIVARMGLSEWRTKAC</sequence>
<dbReference type="Proteomes" id="UP000016931">
    <property type="component" value="Unassembled WGS sequence"/>
</dbReference>
<organism evidence="2 3">
    <name type="scientific">Sphaerulina musiva (strain SO2202)</name>
    <name type="common">Poplar stem canker fungus</name>
    <name type="synonym">Septoria musiva</name>
    <dbReference type="NCBI Taxonomy" id="692275"/>
    <lineage>
        <taxon>Eukaryota</taxon>
        <taxon>Fungi</taxon>
        <taxon>Dikarya</taxon>
        <taxon>Ascomycota</taxon>
        <taxon>Pezizomycotina</taxon>
        <taxon>Dothideomycetes</taxon>
        <taxon>Dothideomycetidae</taxon>
        <taxon>Mycosphaerellales</taxon>
        <taxon>Mycosphaerellaceae</taxon>
        <taxon>Sphaerulina</taxon>
    </lineage>
</organism>
<reference evidence="2 3" key="1">
    <citation type="journal article" date="2012" name="PLoS Pathog.">
        <title>Diverse lifestyles and strategies of plant pathogenesis encoded in the genomes of eighteen Dothideomycetes fungi.</title>
        <authorList>
            <person name="Ohm R.A."/>
            <person name="Feau N."/>
            <person name="Henrissat B."/>
            <person name="Schoch C.L."/>
            <person name="Horwitz B.A."/>
            <person name="Barry K.W."/>
            <person name="Condon B.J."/>
            <person name="Copeland A.C."/>
            <person name="Dhillon B."/>
            <person name="Glaser F."/>
            <person name="Hesse C.N."/>
            <person name="Kosti I."/>
            <person name="LaButti K."/>
            <person name="Lindquist E.A."/>
            <person name="Lucas S."/>
            <person name="Salamov A.A."/>
            <person name="Bradshaw R.E."/>
            <person name="Ciuffetti L."/>
            <person name="Hamelin R.C."/>
            <person name="Kema G.H.J."/>
            <person name="Lawrence C."/>
            <person name="Scott J.A."/>
            <person name="Spatafora J.W."/>
            <person name="Turgeon B.G."/>
            <person name="de Wit P.J.G.M."/>
            <person name="Zhong S."/>
            <person name="Goodwin S.B."/>
            <person name="Grigoriev I.V."/>
        </authorList>
    </citation>
    <scope>NUCLEOTIDE SEQUENCE [LARGE SCALE GENOMIC DNA]</scope>
    <source>
        <strain evidence="2 3">SO2202</strain>
    </source>
</reference>
<dbReference type="AlphaFoldDB" id="M3D2N8"/>
<proteinExistence type="predicted"/>